<feature type="compositionally biased region" description="Acidic residues" evidence="1">
    <location>
        <begin position="160"/>
        <end position="178"/>
    </location>
</feature>
<protein>
    <submittedName>
        <fullName evidence="3">Rad60/SUMO-like domain</fullName>
    </submittedName>
</protein>
<feature type="region of interest" description="Disordered" evidence="1">
    <location>
        <begin position="59"/>
        <end position="78"/>
    </location>
</feature>
<feature type="region of interest" description="Disordered" evidence="1">
    <location>
        <begin position="1"/>
        <end position="53"/>
    </location>
</feature>
<dbReference type="CDD" id="cd17080">
    <property type="entry name" value="Ubl_SLD2_Esc2_like"/>
    <property type="match status" value="1"/>
</dbReference>
<feature type="domain" description="Rad60/SUMO-like" evidence="2">
    <location>
        <begin position="582"/>
        <end position="654"/>
    </location>
</feature>
<reference evidence="3" key="1">
    <citation type="submission" date="2014-08" db="EMBL/GenBank/DDBJ databases">
        <authorList>
            <person name="Sharma Rahul"/>
            <person name="Thines Marco"/>
        </authorList>
    </citation>
    <scope>NUCLEOTIDE SEQUENCE</scope>
</reference>
<organism evidence="3">
    <name type="scientific">Phaffia rhodozyma</name>
    <name type="common">Yeast</name>
    <name type="synonym">Xanthophyllomyces dendrorhous</name>
    <dbReference type="NCBI Taxonomy" id="264483"/>
    <lineage>
        <taxon>Eukaryota</taxon>
        <taxon>Fungi</taxon>
        <taxon>Dikarya</taxon>
        <taxon>Basidiomycota</taxon>
        <taxon>Agaricomycotina</taxon>
        <taxon>Tremellomycetes</taxon>
        <taxon>Cystofilobasidiales</taxon>
        <taxon>Mrakiaceae</taxon>
        <taxon>Phaffia</taxon>
    </lineage>
</organism>
<proteinExistence type="predicted"/>
<accession>A0A0F7SPF5</accession>
<dbReference type="Gene3D" id="3.10.20.90">
    <property type="entry name" value="Phosphatidylinositol 3-kinase Catalytic Subunit, Chain A, domain 1"/>
    <property type="match status" value="1"/>
</dbReference>
<dbReference type="Pfam" id="PF11976">
    <property type="entry name" value="Rad60-SLD"/>
    <property type="match status" value="1"/>
</dbReference>
<feature type="region of interest" description="Disordered" evidence="1">
    <location>
        <begin position="104"/>
        <end position="256"/>
    </location>
</feature>
<name>A0A0F7SPF5_PHARH</name>
<sequence>MSSPPAPTRPRPKPRMRVAVPKPIGSTKSITPTPTSAGDSTSRSPPPPSLPQISIEVDHVSSSMAHPGGSTTTRFDIERFSAKGSEELSWAVVSPSSDGINFHTEVILSSGEEDESSNREMWSTERERKGKSITAHPRETGDFPFRSPSAQPYNSRDDAGNDDDDKGDSEDDDIESDTESNKKRRKPKRKFDWTVSQEDVIGLSSEDSDDGSTSRAQRRNKKEKGRLSDDEEGGNEDDLLKSEKQGRRARSISLTPPPEMDAMIYHRVENVIRNALADDNPNPLLKATRHPLVADSDSDLEFLEAPSSLSQPNRNDKHSNRVDLCEDSDEEIQFVLTPPKRSPALPISEPAWTGSDLSRLSATPAPPVVVRNPLTIGAPDDVTIRLKVVAHHPAGSVSERAIQAFEKPLVFAVHRFHSLFDVTDEGAKRKGYKEPLVITYEGKRVYPSTTPDTLGIFHSAEMVGYRKDIYTVKEKEIEEERRRNIERIAQEAQEASLVRAEGHGGDHDEDDDGRDLFETRQFHSPRLNAGLNPSSHLSIESKRSSTSREIYGLSKEHSMSISSVHDDDNGKATEDDVRAEGIQIVLRGRTGGDVRVMAKASSKVSSLLKHYGIKLGLTKHLIGRLSIEFDGERLNGTDTLADTEIEDGDCLSVMGM</sequence>
<evidence type="ECO:0000256" key="1">
    <source>
        <dbReference type="SAM" id="MobiDB-lite"/>
    </source>
</evidence>
<feature type="region of interest" description="Disordered" evidence="1">
    <location>
        <begin position="554"/>
        <end position="575"/>
    </location>
</feature>
<feature type="compositionally biased region" description="Polar residues" evidence="1">
    <location>
        <begin position="60"/>
        <end position="74"/>
    </location>
</feature>
<feature type="region of interest" description="Disordered" evidence="1">
    <location>
        <begin position="524"/>
        <end position="543"/>
    </location>
</feature>
<feature type="region of interest" description="Disordered" evidence="1">
    <location>
        <begin position="495"/>
        <end position="515"/>
    </location>
</feature>
<dbReference type="EMBL" id="LN483157">
    <property type="protein sequence ID" value="CED84057.1"/>
    <property type="molecule type" value="Genomic_DNA"/>
</dbReference>
<evidence type="ECO:0000313" key="3">
    <source>
        <dbReference type="EMBL" id="CED84057.1"/>
    </source>
</evidence>
<dbReference type="AlphaFoldDB" id="A0A0F7SPF5"/>
<dbReference type="SUPFAM" id="SSF54236">
    <property type="entry name" value="Ubiquitin-like"/>
    <property type="match status" value="1"/>
</dbReference>
<dbReference type="InterPro" id="IPR022617">
    <property type="entry name" value="Rad60/SUMO-like_dom"/>
</dbReference>
<feature type="compositionally biased region" description="Polar residues" evidence="1">
    <location>
        <begin position="26"/>
        <end position="39"/>
    </location>
</feature>
<feature type="compositionally biased region" description="Basic and acidic residues" evidence="1">
    <location>
        <begin position="116"/>
        <end position="141"/>
    </location>
</feature>
<dbReference type="InterPro" id="IPR029071">
    <property type="entry name" value="Ubiquitin-like_domsf"/>
</dbReference>
<evidence type="ECO:0000259" key="2">
    <source>
        <dbReference type="Pfam" id="PF11976"/>
    </source>
</evidence>